<dbReference type="Proteomes" id="UP000004605">
    <property type="component" value="Unassembled WGS sequence"/>
</dbReference>
<organism evidence="1 2">
    <name type="scientific">Vibrio ichthyoenteri ATCC 700023</name>
    <dbReference type="NCBI Taxonomy" id="870968"/>
    <lineage>
        <taxon>Bacteria</taxon>
        <taxon>Pseudomonadati</taxon>
        <taxon>Pseudomonadota</taxon>
        <taxon>Gammaproteobacteria</taxon>
        <taxon>Vibrionales</taxon>
        <taxon>Vibrionaceae</taxon>
        <taxon>Vibrio</taxon>
    </lineage>
</organism>
<dbReference type="EMBL" id="AFWF01000040">
    <property type="protein sequence ID" value="EGU46295.1"/>
    <property type="molecule type" value="Genomic_DNA"/>
</dbReference>
<keyword evidence="2" id="KW-1185">Reference proteome</keyword>
<name>F9RYT5_9VIBR</name>
<dbReference type="RefSeq" id="WP_006711011.1">
    <property type="nucleotide sequence ID" value="NZ_AFWF01000040.1"/>
</dbReference>
<dbReference type="AlphaFoldDB" id="F9RYT5"/>
<evidence type="ECO:0000313" key="2">
    <source>
        <dbReference type="Proteomes" id="UP000004605"/>
    </source>
</evidence>
<dbReference type="PROSITE" id="PS51257">
    <property type="entry name" value="PROKAR_LIPOPROTEIN"/>
    <property type="match status" value="1"/>
</dbReference>
<accession>F9RYT5</accession>
<gene>
    <name evidence="1" type="ORF">VII00023_11931</name>
</gene>
<protein>
    <submittedName>
        <fullName evidence="1">Putative penicillin-binding protein</fullName>
    </submittedName>
</protein>
<sequence length="236" mass="26581">MSRTLFAVFVLTVTSLTSGCFEPQNNAIKFHGIYTTELANLPLIQIYHQDDRDYLRSAWGVFAIDVSTQGAIKVRDSRVSITGQFGDAKHGEYQSIVFKDEEAIYQATRHNALPEHLLLDKMYDSPEWFTEVGQHQSCEFSTLSENREAQFDRELINELALLGEKSSGPFGKTNSLLIAQKGEIVFEKYMNGWQGAYPHSIQSVTKSLTAMMVGVAQQQGKLANTQQKLSELMPQY</sequence>
<comment type="caution">
    <text evidence="1">The sequence shown here is derived from an EMBL/GenBank/DDBJ whole genome shotgun (WGS) entry which is preliminary data.</text>
</comment>
<dbReference type="Gene3D" id="3.40.710.10">
    <property type="entry name" value="DD-peptidase/beta-lactamase superfamily"/>
    <property type="match status" value="1"/>
</dbReference>
<dbReference type="SUPFAM" id="SSF56601">
    <property type="entry name" value="beta-lactamase/transpeptidase-like"/>
    <property type="match status" value="1"/>
</dbReference>
<dbReference type="InterPro" id="IPR012338">
    <property type="entry name" value="Beta-lactam/transpept-like"/>
</dbReference>
<reference evidence="1 2" key="1">
    <citation type="journal article" date="2012" name="Int. J. Syst. Evol. Microbiol.">
        <title>Vibrio caribbeanicus sp. nov., isolated from the marine sponge Scleritoderma cyanea.</title>
        <authorList>
            <person name="Hoffmann M."/>
            <person name="Monday S.R."/>
            <person name="Allard M.W."/>
            <person name="Strain E.A."/>
            <person name="Whittaker P."/>
            <person name="Naum M."/>
            <person name="McCarthy P.J."/>
            <person name="Lopez J.V."/>
            <person name="Fischer M."/>
            <person name="Brown E.W."/>
        </authorList>
    </citation>
    <scope>NUCLEOTIDE SEQUENCE [LARGE SCALE GENOMIC DNA]</scope>
    <source>
        <strain evidence="1 2">ATCC 700023</strain>
    </source>
</reference>
<evidence type="ECO:0000313" key="1">
    <source>
        <dbReference type="EMBL" id="EGU46295.1"/>
    </source>
</evidence>
<proteinExistence type="predicted"/>